<evidence type="ECO:0000313" key="1">
    <source>
        <dbReference type="EMBL" id="DAD29873.1"/>
    </source>
</evidence>
<organism evidence="1 2">
    <name type="scientific">Nelumbo nucifera</name>
    <name type="common">Sacred lotus</name>
    <dbReference type="NCBI Taxonomy" id="4432"/>
    <lineage>
        <taxon>Eukaryota</taxon>
        <taxon>Viridiplantae</taxon>
        <taxon>Streptophyta</taxon>
        <taxon>Embryophyta</taxon>
        <taxon>Tracheophyta</taxon>
        <taxon>Spermatophyta</taxon>
        <taxon>Magnoliopsida</taxon>
        <taxon>Proteales</taxon>
        <taxon>Nelumbonaceae</taxon>
        <taxon>Nelumbo</taxon>
    </lineage>
</organism>
<name>A0A822YCM9_NELNU</name>
<reference evidence="1 2" key="1">
    <citation type="journal article" date="2020" name="Mol. Biol. Evol.">
        <title>Distinct Expression and Methylation Patterns for Genes with Different Fates following a Single Whole-Genome Duplication in Flowering Plants.</title>
        <authorList>
            <person name="Shi T."/>
            <person name="Rahmani R.S."/>
            <person name="Gugger P.F."/>
            <person name="Wang M."/>
            <person name="Li H."/>
            <person name="Zhang Y."/>
            <person name="Li Z."/>
            <person name="Wang Q."/>
            <person name="Van de Peer Y."/>
            <person name="Marchal K."/>
            <person name="Chen J."/>
        </authorList>
    </citation>
    <scope>NUCLEOTIDE SEQUENCE [LARGE SCALE GENOMIC DNA]</scope>
    <source>
        <tissue evidence="1">Leaf</tissue>
    </source>
</reference>
<protein>
    <submittedName>
        <fullName evidence="1">Uncharacterized protein</fullName>
    </submittedName>
</protein>
<comment type="caution">
    <text evidence="1">The sequence shown here is derived from an EMBL/GenBank/DDBJ whole genome shotgun (WGS) entry which is preliminary data.</text>
</comment>
<dbReference type="EMBL" id="DUZY01000002">
    <property type="protein sequence ID" value="DAD29873.1"/>
    <property type="molecule type" value="Genomic_DNA"/>
</dbReference>
<dbReference type="AlphaFoldDB" id="A0A822YCM9"/>
<dbReference type="Proteomes" id="UP000607653">
    <property type="component" value="Unassembled WGS sequence"/>
</dbReference>
<accession>A0A822YCM9</accession>
<keyword evidence="2" id="KW-1185">Reference proteome</keyword>
<sequence>MILYPIRLGFSLGKSLSLSQLLLFGLLSSWKGRR</sequence>
<gene>
    <name evidence="1" type="ORF">HUJ06_031341</name>
</gene>
<evidence type="ECO:0000313" key="2">
    <source>
        <dbReference type="Proteomes" id="UP000607653"/>
    </source>
</evidence>
<proteinExistence type="predicted"/>